<dbReference type="EMBL" id="JBHTHU010000018">
    <property type="protein sequence ID" value="MFD0751190.1"/>
    <property type="molecule type" value="Genomic_DNA"/>
</dbReference>
<evidence type="ECO:0000313" key="3">
    <source>
        <dbReference type="Proteomes" id="UP001596958"/>
    </source>
</evidence>
<gene>
    <name evidence="2" type="ORF">ACFQZS_13650</name>
</gene>
<comment type="caution">
    <text evidence="2">The sequence shown here is derived from an EMBL/GenBank/DDBJ whole genome shotgun (WGS) entry which is preliminary data.</text>
</comment>
<keyword evidence="1" id="KW-0812">Transmembrane</keyword>
<reference evidence="3" key="1">
    <citation type="journal article" date="2019" name="Int. J. Syst. Evol. Microbiol.">
        <title>The Global Catalogue of Microorganisms (GCM) 10K type strain sequencing project: providing services to taxonomists for standard genome sequencing and annotation.</title>
        <authorList>
            <consortium name="The Broad Institute Genomics Platform"/>
            <consortium name="The Broad Institute Genome Sequencing Center for Infectious Disease"/>
            <person name="Wu L."/>
            <person name="Ma J."/>
        </authorList>
    </citation>
    <scope>NUCLEOTIDE SEQUENCE [LARGE SCALE GENOMIC DNA]</scope>
    <source>
        <strain evidence="3">CCUG 63418</strain>
    </source>
</reference>
<feature type="transmembrane region" description="Helical" evidence="1">
    <location>
        <begin position="123"/>
        <end position="146"/>
    </location>
</feature>
<sequence length="163" mass="18420">MEERLWNYIDGTCSPDERDAITSLIGQDENWQKAHQEMLQFNTEITAITPDEPSMAFGYNVMEEVRHLEASKPLKTTINKYIINGIAAFFALSIIIILIFLLKDSMQSSGTTTTDVNTMFPDMSALMSSSVIKVFFYVDVMLLLFFGDAFLRRKKTGAVPKSV</sequence>
<accession>A0ABW2Z3C6</accession>
<keyword evidence="1" id="KW-1133">Transmembrane helix</keyword>
<protein>
    <recommendedName>
        <fullName evidence="4">DUF1700 domain-containing protein</fullName>
    </recommendedName>
</protein>
<keyword evidence="3" id="KW-1185">Reference proteome</keyword>
<dbReference type="Proteomes" id="UP001596958">
    <property type="component" value="Unassembled WGS sequence"/>
</dbReference>
<dbReference type="RefSeq" id="WP_377101133.1">
    <property type="nucleotide sequence ID" value="NZ_JBHTHU010000018.1"/>
</dbReference>
<evidence type="ECO:0008006" key="4">
    <source>
        <dbReference type="Google" id="ProtNLM"/>
    </source>
</evidence>
<evidence type="ECO:0000256" key="1">
    <source>
        <dbReference type="SAM" id="Phobius"/>
    </source>
</evidence>
<evidence type="ECO:0000313" key="2">
    <source>
        <dbReference type="EMBL" id="MFD0751190.1"/>
    </source>
</evidence>
<feature type="transmembrane region" description="Helical" evidence="1">
    <location>
        <begin position="81"/>
        <end position="103"/>
    </location>
</feature>
<name>A0ABW2Z3C6_9SPHI</name>
<organism evidence="2 3">
    <name type="scientific">Mucilaginibacter calamicampi</name>
    <dbReference type="NCBI Taxonomy" id="1302352"/>
    <lineage>
        <taxon>Bacteria</taxon>
        <taxon>Pseudomonadati</taxon>
        <taxon>Bacteroidota</taxon>
        <taxon>Sphingobacteriia</taxon>
        <taxon>Sphingobacteriales</taxon>
        <taxon>Sphingobacteriaceae</taxon>
        <taxon>Mucilaginibacter</taxon>
    </lineage>
</organism>
<proteinExistence type="predicted"/>
<keyword evidence="1" id="KW-0472">Membrane</keyword>